<evidence type="ECO:0000313" key="6">
    <source>
        <dbReference type="Proteomes" id="UP001141806"/>
    </source>
</evidence>
<comment type="caution">
    <text evidence="5">The sequence shown here is derived from an EMBL/GenBank/DDBJ whole genome shotgun (WGS) entry which is preliminary data.</text>
</comment>
<dbReference type="Proteomes" id="UP001141806">
    <property type="component" value="Unassembled WGS sequence"/>
</dbReference>
<dbReference type="GO" id="GO:0003700">
    <property type="term" value="F:DNA-binding transcription factor activity"/>
    <property type="evidence" value="ECO:0007669"/>
    <property type="project" value="InterPro"/>
</dbReference>
<dbReference type="InterPro" id="IPR043561">
    <property type="entry name" value="LHW-like"/>
</dbReference>
<evidence type="ECO:0000256" key="1">
    <source>
        <dbReference type="ARBA" id="ARBA00023015"/>
    </source>
</evidence>
<dbReference type="PROSITE" id="PS50888">
    <property type="entry name" value="BHLH"/>
    <property type="match status" value="1"/>
</dbReference>
<dbReference type="AlphaFoldDB" id="A0A9Q0GZL4"/>
<feature type="region of interest" description="Disordered" evidence="3">
    <location>
        <begin position="1"/>
        <end position="66"/>
    </location>
</feature>
<keyword evidence="6" id="KW-1185">Reference proteome</keyword>
<dbReference type="Pfam" id="PF23176">
    <property type="entry name" value="bHLH_LHW"/>
    <property type="match status" value="1"/>
</dbReference>
<keyword evidence="2" id="KW-0804">Transcription</keyword>
<dbReference type="PANTHER" id="PTHR46196">
    <property type="entry name" value="TRANSCRIPTION FACTOR BHLH155-LIKE ISOFORM X1-RELATED"/>
    <property type="match status" value="1"/>
</dbReference>
<gene>
    <name evidence="5" type="ORF">NE237_012143</name>
</gene>
<keyword evidence="1" id="KW-0805">Transcription regulation</keyword>
<accession>A0A9Q0GZL4</accession>
<evidence type="ECO:0000259" key="4">
    <source>
        <dbReference type="PROSITE" id="PS50888"/>
    </source>
</evidence>
<dbReference type="GO" id="GO:0046983">
    <property type="term" value="F:protein dimerization activity"/>
    <property type="evidence" value="ECO:0007669"/>
    <property type="project" value="InterPro"/>
</dbReference>
<protein>
    <recommendedName>
        <fullName evidence="4">BHLH domain-containing protein</fullName>
    </recommendedName>
</protein>
<evidence type="ECO:0000256" key="2">
    <source>
        <dbReference type="ARBA" id="ARBA00023163"/>
    </source>
</evidence>
<dbReference type="OrthoDB" id="778365at2759"/>
<dbReference type="EMBL" id="JAMYWD010000011">
    <property type="protein sequence ID" value="KAJ4955360.1"/>
    <property type="molecule type" value="Genomic_DNA"/>
</dbReference>
<dbReference type="PANTHER" id="PTHR46196:SF1">
    <property type="entry name" value="TRANSCRIPTION FACTOR EMB1444-RELATED"/>
    <property type="match status" value="1"/>
</dbReference>
<feature type="domain" description="BHLH" evidence="4">
    <location>
        <begin position="52"/>
        <end position="101"/>
    </location>
</feature>
<evidence type="ECO:0000256" key="3">
    <source>
        <dbReference type="SAM" id="MobiDB-lite"/>
    </source>
</evidence>
<organism evidence="5 6">
    <name type="scientific">Protea cynaroides</name>
    <dbReference type="NCBI Taxonomy" id="273540"/>
    <lineage>
        <taxon>Eukaryota</taxon>
        <taxon>Viridiplantae</taxon>
        <taxon>Streptophyta</taxon>
        <taxon>Embryophyta</taxon>
        <taxon>Tracheophyta</taxon>
        <taxon>Spermatophyta</taxon>
        <taxon>Magnoliopsida</taxon>
        <taxon>Proteales</taxon>
        <taxon>Proteaceae</taxon>
        <taxon>Protea</taxon>
    </lineage>
</organism>
<evidence type="ECO:0000313" key="5">
    <source>
        <dbReference type="EMBL" id="KAJ4955360.1"/>
    </source>
</evidence>
<proteinExistence type="predicted"/>
<feature type="compositionally biased region" description="Basic and acidic residues" evidence="3">
    <location>
        <begin position="37"/>
        <end position="46"/>
    </location>
</feature>
<reference evidence="5" key="1">
    <citation type="journal article" date="2023" name="Plant J.">
        <title>The genome of the king protea, Protea cynaroides.</title>
        <authorList>
            <person name="Chang J."/>
            <person name="Duong T.A."/>
            <person name="Schoeman C."/>
            <person name="Ma X."/>
            <person name="Roodt D."/>
            <person name="Barker N."/>
            <person name="Li Z."/>
            <person name="Van de Peer Y."/>
            <person name="Mizrachi E."/>
        </authorList>
    </citation>
    <scope>NUCLEOTIDE SEQUENCE</scope>
    <source>
        <tissue evidence="5">Young leaves</tissue>
    </source>
</reference>
<dbReference type="InterPro" id="IPR011598">
    <property type="entry name" value="bHLH_dom"/>
</dbReference>
<name>A0A9Q0GZL4_9MAGN</name>
<sequence length="104" mass="12003">MRMHAKNDCISTGGPNEAHVRSQKELSSTTLSTCSEQSDRQVEPAKVRKKRARPGNTFRPRPRDRQLIQDRIKELRELVPNGLKCNIDFLLGHTIKHMLFLQCH</sequence>